<dbReference type="Proteomes" id="UP000557193">
    <property type="component" value="Unassembled WGS sequence"/>
</dbReference>
<evidence type="ECO:0000259" key="6">
    <source>
        <dbReference type="PROSITE" id="PS50887"/>
    </source>
</evidence>
<evidence type="ECO:0000256" key="3">
    <source>
        <dbReference type="SAM" id="Coils"/>
    </source>
</evidence>
<keyword evidence="4" id="KW-0812">Transmembrane</keyword>
<evidence type="ECO:0000313" key="7">
    <source>
        <dbReference type="EMBL" id="MBB6340121.1"/>
    </source>
</evidence>
<feature type="coiled-coil region" evidence="3">
    <location>
        <begin position="370"/>
        <end position="397"/>
    </location>
</feature>
<feature type="domain" description="GGDEF" evidence="6">
    <location>
        <begin position="428"/>
        <end position="561"/>
    </location>
</feature>
<dbReference type="PANTHER" id="PTHR46663">
    <property type="entry name" value="DIGUANYLATE CYCLASE DGCT-RELATED"/>
    <property type="match status" value="1"/>
</dbReference>
<sequence length="563" mass="62733">MKLGISVKLTALLSLFGLLLTGLASYYLFSSSQQILIDAAKRDLQTANQVLGRNLQLSLQGFANDARVLAEQSQPLDVLEQRPGRELEEKELVGLFQALLAVHPEYRRIRLVTAREHGLERISVDHQGPADANSLGEKGHFPYVFETLRLARGEQYFSDIAQHGSGSAEAMTLHIGNPVWNQAPEALGLILLSIDVQALFLRLESELPDYYQVFLANSQGDLLLYPDGKNRQASLHGPQYRLHEELPLTRSLVEGEAQNLLTRLPATRKQPERIAAFTRVRIDERSPNSVLLLGIAIPEAHILRESQRLGQRSVQIVIALSVLTLLLALLLARALTRPLNQIGQAIARFARNRSLHPLPTGRQDELGSLARNLRDMQEEILRQISELNENRIELERLAHHDPLTGLPNRRLFFDRLEHAIANAKRSGKRVGLLFVDLDHFKEINDELGHAIGDEVLCSIARLLSSITRGGDTVARLGGDEFIILFDQIEDGKILSGIAQKLLGHLQNRLLLGGHQVLVQASLGISLYPEHGDTAESLVQNADKAMYSSKRDGRNRVSLARHEH</sequence>
<keyword evidence="4" id="KW-0472">Membrane</keyword>
<dbReference type="AlphaFoldDB" id="A0A7X0BRB6"/>
<evidence type="ECO:0000256" key="1">
    <source>
        <dbReference type="ARBA" id="ARBA00001946"/>
    </source>
</evidence>
<dbReference type="SMART" id="SM00267">
    <property type="entry name" value="GGDEF"/>
    <property type="match status" value="1"/>
</dbReference>
<dbReference type="FunFam" id="3.30.70.270:FF:000001">
    <property type="entry name" value="Diguanylate cyclase domain protein"/>
    <property type="match status" value="1"/>
</dbReference>
<feature type="transmembrane region" description="Helical" evidence="4">
    <location>
        <begin position="313"/>
        <end position="332"/>
    </location>
</feature>
<dbReference type="InterPro" id="IPR043128">
    <property type="entry name" value="Rev_trsase/Diguanyl_cyclase"/>
</dbReference>
<dbReference type="GO" id="GO:0007165">
    <property type="term" value="P:signal transduction"/>
    <property type="evidence" value="ECO:0007669"/>
    <property type="project" value="InterPro"/>
</dbReference>
<dbReference type="PANTHER" id="PTHR46663:SF2">
    <property type="entry name" value="GGDEF DOMAIN-CONTAINING PROTEIN"/>
    <property type="match status" value="1"/>
</dbReference>
<keyword evidence="3" id="KW-0175">Coiled coil</keyword>
<dbReference type="InterPro" id="IPR052163">
    <property type="entry name" value="DGC-Regulatory_Protein"/>
</dbReference>
<dbReference type="PROSITE" id="PS50887">
    <property type="entry name" value="GGDEF"/>
    <property type="match status" value="1"/>
</dbReference>
<dbReference type="InterPro" id="IPR000160">
    <property type="entry name" value="GGDEF_dom"/>
</dbReference>
<dbReference type="CDD" id="cd06225">
    <property type="entry name" value="HAMP"/>
    <property type="match status" value="1"/>
</dbReference>
<comment type="subcellular location">
    <subcellularLocation>
        <location evidence="2">Cell inner membrane</location>
    </subcellularLocation>
</comment>
<feature type="domain" description="HAMP" evidence="5">
    <location>
        <begin position="333"/>
        <end position="385"/>
    </location>
</feature>
<accession>A0A7X0BRB6</accession>
<gene>
    <name evidence="7" type="ORF">HNP49_000271</name>
</gene>
<dbReference type="GO" id="GO:0003824">
    <property type="term" value="F:catalytic activity"/>
    <property type="evidence" value="ECO:0007669"/>
    <property type="project" value="UniProtKB-ARBA"/>
</dbReference>
<dbReference type="SUPFAM" id="SSF103190">
    <property type="entry name" value="Sensory domain-like"/>
    <property type="match status" value="1"/>
</dbReference>
<dbReference type="PROSITE" id="PS50885">
    <property type="entry name" value="HAMP"/>
    <property type="match status" value="1"/>
</dbReference>
<dbReference type="GO" id="GO:0005886">
    <property type="term" value="C:plasma membrane"/>
    <property type="evidence" value="ECO:0007669"/>
    <property type="project" value="UniProtKB-SubCell"/>
</dbReference>
<proteinExistence type="predicted"/>
<dbReference type="SMART" id="SM00304">
    <property type="entry name" value="HAMP"/>
    <property type="match status" value="1"/>
</dbReference>
<dbReference type="Gene3D" id="3.30.70.270">
    <property type="match status" value="1"/>
</dbReference>
<dbReference type="InterPro" id="IPR029151">
    <property type="entry name" value="Sensor-like_sf"/>
</dbReference>
<dbReference type="InterPro" id="IPR003660">
    <property type="entry name" value="HAMP_dom"/>
</dbReference>
<dbReference type="SUPFAM" id="SSF55073">
    <property type="entry name" value="Nucleotide cyclase"/>
    <property type="match status" value="1"/>
</dbReference>
<dbReference type="Gene3D" id="3.30.450.20">
    <property type="entry name" value="PAS domain"/>
    <property type="match status" value="1"/>
</dbReference>
<keyword evidence="8" id="KW-1185">Reference proteome</keyword>
<protein>
    <submittedName>
        <fullName evidence="7">Diguanylate cyclase (GGDEF)-like protein</fullName>
    </submittedName>
</protein>
<dbReference type="NCBIfam" id="TIGR00254">
    <property type="entry name" value="GGDEF"/>
    <property type="match status" value="1"/>
</dbReference>
<keyword evidence="4" id="KW-1133">Transmembrane helix</keyword>
<dbReference type="Gene3D" id="6.10.340.10">
    <property type="match status" value="1"/>
</dbReference>
<comment type="cofactor">
    <cofactor evidence="1">
        <name>Mg(2+)</name>
        <dbReference type="ChEBI" id="CHEBI:18420"/>
    </cofactor>
</comment>
<dbReference type="RefSeq" id="WP_184679946.1">
    <property type="nucleotide sequence ID" value="NZ_JACHLL010000001.1"/>
</dbReference>
<evidence type="ECO:0000313" key="8">
    <source>
        <dbReference type="Proteomes" id="UP000557193"/>
    </source>
</evidence>
<comment type="caution">
    <text evidence="7">The sequence shown here is derived from an EMBL/GenBank/DDBJ whole genome shotgun (WGS) entry which is preliminary data.</text>
</comment>
<evidence type="ECO:0000259" key="5">
    <source>
        <dbReference type="PROSITE" id="PS50885"/>
    </source>
</evidence>
<dbReference type="EMBL" id="JACHLL010000001">
    <property type="protein sequence ID" value="MBB6340121.1"/>
    <property type="molecule type" value="Genomic_DNA"/>
</dbReference>
<dbReference type="Pfam" id="PF00990">
    <property type="entry name" value="GGDEF"/>
    <property type="match status" value="1"/>
</dbReference>
<dbReference type="CDD" id="cd01949">
    <property type="entry name" value="GGDEF"/>
    <property type="match status" value="1"/>
</dbReference>
<organism evidence="7 8">
    <name type="scientific">Pseudomonas fluvialis</name>
    <dbReference type="NCBI Taxonomy" id="1793966"/>
    <lineage>
        <taxon>Bacteria</taxon>
        <taxon>Pseudomonadati</taxon>
        <taxon>Pseudomonadota</taxon>
        <taxon>Gammaproteobacteria</taxon>
        <taxon>Pseudomonadales</taxon>
        <taxon>Pseudomonadaceae</taxon>
        <taxon>Pseudomonas</taxon>
    </lineage>
</organism>
<dbReference type="Pfam" id="PF00672">
    <property type="entry name" value="HAMP"/>
    <property type="match status" value="1"/>
</dbReference>
<name>A0A7X0BRB6_9PSED</name>
<dbReference type="SUPFAM" id="SSF158472">
    <property type="entry name" value="HAMP domain-like"/>
    <property type="match status" value="1"/>
</dbReference>
<evidence type="ECO:0000256" key="4">
    <source>
        <dbReference type="SAM" id="Phobius"/>
    </source>
</evidence>
<dbReference type="InterPro" id="IPR029787">
    <property type="entry name" value="Nucleotide_cyclase"/>
</dbReference>
<evidence type="ECO:0000256" key="2">
    <source>
        <dbReference type="ARBA" id="ARBA00004533"/>
    </source>
</evidence>
<reference evidence="7 8" key="1">
    <citation type="submission" date="2020-08" db="EMBL/GenBank/DDBJ databases">
        <title>Functional genomics of gut bacteria from endangered species of beetles.</title>
        <authorList>
            <person name="Carlos-Shanley C."/>
        </authorList>
    </citation>
    <scope>NUCLEOTIDE SEQUENCE [LARGE SCALE GENOMIC DNA]</scope>
    <source>
        <strain evidence="7 8">S00202</strain>
    </source>
</reference>